<sequence>MSSSTIPQPTSSSVSEPRVPRLRVYAGFVMDKNAICRWAHILSQTNRVYHPDNQDDTTAAWVHLMDHVEHQGGYFSAIGEIYDEIKWMVVTRAARFNGYQGMPESLLPAYKEEDVEKMWRERLTKDGLHPHEYVFKTVLA</sequence>
<gene>
    <name evidence="1" type="ORF">Hypma_014854</name>
</gene>
<evidence type="ECO:0000313" key="2">
    <source>
        <dbReference type="Proteomes" id="UP000076154"/>
    </source>
</evidence>
<protein>
    <submittedName>
        <fullName evidence="1">Uncharacterized protein</fullName>
    </submittedName>
</protein>
<organism evidence="1 2">
    <name type="scientific">Hypsizygus marmoreus</name>
    <name type="common">White beech mushroom</name>
    <name type="synonym">Agaricus marmoreus</name>
    <dbReference type="NCBI Taxonomy" id="39966"/>
    <lineage>
        <taxon>Eukaryota</taxon>
        <taxon>Fungi</taxon>
        <taxon>Dikarya</taxon>
        <taxon>Basidiomycota</taxon>
        <taxon>Agaricomycotina</taxon>
        <taxon>Agaricomycetes</taxon>
        <taxon>Agaricomycetidae</taxon>
        <taxon>Agaricales</taxon>
        <taxon>Tricholomatineae</taxon>
        <taxon>Lyophyllaceae</taxon>
        <taxon>Hypsizygus</taxon>
    </lineage>
</organism>
<proteinExistence type="predicted"/>
<name>A0A369K619_HYPMA</name>
<reference evidence="1" key="1">
    <citation type="submission" date="2018-04" db="EMBL/GenBank/DDBJ databases">
        <title>Whole genome sequencing of Hypsizygus marmoreus.</title>
        <authorList>
            <person name="Choi I.-G."/>
            <person name="Min B."/>
            <person name="Kim J.-G."/>
            <person name="Kim S."/>
            <person name="Oh Y.-L."/>
            <person name="Kong W.-S."/>
            <person name="Park H."/>
            <person name="Jeong J."/>
            <person name="Song E.-S."/>
        </authorList>
    </citation>
    <scope>NUCLEOTIDE SEQUENCE [LARGE SCALE GENOMIC DNA]</scope>
    <source>
        <strain evidence="1">51987-8</strain>
    </source>
</reference>
<dbReference type="InParanoid" id="A0A369K619"/>
<comment type="caution">
    <text evidence="1">The sequence shown here is derived from an EMBL/GenBank/DDBJ whole genome shotgun (WGS) entry which is preliminary data.</text>
</comment>
<dbReference type="AlphaFoldDB" id="A0A369K619"/>
<evidence type="ECO:0000313" key="1">
    <source>
        <dbReference type="EMBL" id="RDB29338.1"/>
    </source>
</evidence>
<dbReference type="EMBL" id="LUEZ02000010">
    <property type="protein sequence ID" value="RDB29338.1"/>
    <property type="molecule type" value="Genomic_DNA"/>
</dbReference>
<keyword evidence="2" id="KW-1185">Reference proteome</keyword>
<dbReference type="Proteomes" id="UP000076154">
    <property type="component" value="Unassembled WGS sequence"/>
</dbReference>
<dbReference type="OrthoDB" id="3227112at2759"/>
<accession>A0A369K619</accession>